<comment type="caution">
    <text evidence="1">The sequence shown here is derived from an EMBL/GenBank/DDBJ whole genome shotgun (WGS) entry which is preliminary data.</text>
</comment>
<dbReference type="AlphaFoldDB" id="A0A814LMG9"/>
<keyword evidence="2" id="KW-1185">Reference proteome</keyword>
<organism evidence="1 2">
    <name type="scientific">Brachionus calyciflorus</name>
    <dbReference type="NCBI Taxonomy" id="104777"/>
    <lineage>
        <taxon>Eukaryota</taxon>
        <taxon>Metazoa</taxon>
        <taxon>Spiralia</taxon>
        <taxon>Gnathifera</taxon>
        <taxon>Rotifera</taxon>
        <taxon>Eurotatoria</taxon>
        <taxon>Monogononta</taxon>
        <taxon>Pseudotrocha</taxon>
        <taxon>Ploima</taxon>
        <taxon>Brachionidae</taxon>
        <taxon>Brachionus</taxon>
    </lineage>
</organism>
<proteinExistence type="predicted"/>
<sequence>MNFFGERSCKTCISFSKPECSVFCDPLDPIQSKVCHLFFRGQFTQSGQCVRENNLPVCKCSSEPGSFSTESFSSSQSIIPMISSKSVAPYKPSVAFNGNIKFKISLSDGFYRIFHLPNGDFKPEQCLLVLVNIFGILSNGDLISGDYINKALLIWDLNITNGEPLKRIIQTNNTSYFQCMTVLKNDDFAIGYQTDGGIVFSSIPGYTSTNSPLESFNTTIKTDFTHRRKLGIFVFIEKSMDMDIIRSYSIDGQKFYLTLKPTSSAIKLGNQWLVGIISKKYTNVLTYTKFVINLTRSYP</sequence>
<evidence type="ECO:0000313" key="2">
    <source>
        <dbReference type="Proteomes" id="UP000663879"/>
    </source>
</evidence>
<name>A0A814LMG9_9BILA</name>
<dbReference type="SUPFAM" id="SSF101908">
    <property type="entry name" value="Putative isomerase YbhE"/>
    <property type="match status" value="1"/>
</dbReference>
<evidence type="ECO:0000313" key="1">
    <source>
        <dbReference type="EMBL" id="CAF1066208.1"/>
    </source>
</evidence>
<accession>A0A814LMG9</accession>
<gene>
    <name evidence="1" type="ORF">OXX778_LOCUS19511</name>
</gene>
<dbReference type="Proteomes" id="UP000663879">
    <property type="component" value="Unassembled WGS sequence"/>
</dbReference>
<dbReference type="EMBL" id="CAJNOC010005955">
    <property type="protein sequence ID" value="CAF1066208.1"/>
    <property type="molecule type" value="Genomic_DNA"/>
</dbReference>
<protein>
    <submittedName>
        <fullName evidence="1">Uncharacterized protein</fullName>
    </submittedName>
</protein>
<reference evidence="1" key="1">
    <citation type="submission" date="2021-02" db="EMBL/GenBank/DDBJ databases">
        <authorList>
            <person name="Nowell W R."/>
        </authorList>
    </citation>
    <scope>NUCLEOTIDE SEQUENCE</scope>
    <source>
        <strain evidence="1">Ploen Becks lab</strain>
    </source>
</reference>